<dbReference type="InterPro" id="IPR036397">
    <property type="entry name" value="RNaseH_sf"/>
</dbReference>
<keyword evidence="2" id="KW-0269">Exonuclease</keyword>
<name>K0B0T0_GOTA9</name>
<gene>
    <name evidence="2" type="ordered locus">Curi_c21250</name>
</gene>
<dbReference type="AlphaFoldDB" id="K0B0T0"/>
<dbReference type="Gene3D" id="3.30.420.10">
    <property type="entry name" value="Ribonuclease H-like superfamily/Ribonuclease H"/>
    <property type="match status" value="1"/>
</dbReference>
<dbReference type="RefSeq" id="WP_014968265.1">
    <property type="nucleotide sequence ID" value="NC_018664.1"/>
</dbReference>
<dbReference type="GO" id="GO:0005829">
    <property type="term" value="C:cytosol"/>
    <property type="evidence" value="ECO:0007669"/>
    <property type="project" value="TreeGrafter"/>
</dbReference>
<dbReference type="KEGG" id="cad:Curi_c21250"/>
<dbReference type="GO" id="GO:0045004">
    <property type="term" value="P:DNA replication proofreading"/>
    <property type="evidence" value="ECO:0007669"/>
    <property type="project" value="TreeGrafter"/>
</dbReference>
<dbReference type="STRING" id="1128398.Curi_c21250"/>
<dbReference type="PANTHER" id="PTHR30231">
    <property type="entry name" value="DNA POLYMERASE III SUBUNIT EPSILON"/>
    <property type="match status" value="1"/>
</dbReference>
<keyword evidence="2" id="KW-0378">Hydrolase</keyword>
<dbReference type="HOGENOM" id="CLU_037266_3_1_9"/>
<protein>
    <submittedName>
        <fullName evidence="2">Exonuclease, RNase T and DNA polymerase III</fullName>
    </submittedName>
</protein>
<dbReference type="Pfam" id="PF00929">
    <property type="entry name" value="RNase_T"/>
    <property type="match status" value="1"/>
</dbReference>
<dbReference type="PANTHER" id="PTHR30231:SF41">
    <property type="entry name" value="DNA POLYMERASE III SUBUNIT EPSILON"/>
    <property type="match status" value="1"/>
</dbReference>
<reference evidence="2 3" key="1">
    <citation type="journal article" date="2012" name="PLoS ONE">
        <title>The purine-utilizing bacterium Clostridium acidurici 9a: a genome-guided metabolic reconsideration.</title>
        <authorList>
            <person name="Hartwich K."/>
            <person name="Poehlein A."/>
            <person name="Daniel R."/>
        </authorList>
    </citation>
    <scope>NUCLEOTIDE SEQUENCE [LARGE SCALE GENOMIC DNA]</scope>
    <source>
        <strain evidence="3">ATCC 7906 / DSM 604 / BCRC 14475 / CIP 104303 / KCTC 5404 / NCIMB 10678 / 9a</strain>
    </source>
</reference>
<keyword evidence="2" id="KW-0540">Nuclease</keyword>
<keyword evidence="3" id="KW-1185">Reference proteome</keyword>
<organism evidence="2 3">
    <name type="scientific">Gottschalkia acidurici (strain ATCC 7906 / DSM 604 / BCRC 14475 / CIP 104303 / KCTC 5404 / NCIMB 10678 / 9a)</name>
    <name type="common">Clostridium acidurici</name>
    <dbReference type="NCBI Taxonomy" id="1128398"/>
    <lineage>
        <taxon>Bacteria</taxon>
        <taxon>Bacillati</taxon>
        <taxon>Bacillota</taxon>
        <taxon>Tissierellia</taxon>
        <taxon>Tissierellales</taxon>
        <taxon>Gottschalkiaceae</taxon>
        <taxon>Gottschalkia</taxon>
    </lineage>
</organism>
<dbReference type="GO" id="GO:0000175">
    <property type="term" value="F:3'-5'-RNA exonuclease activity"/>
    <property type="evidence" value="ECO:0007669"/>
    <property type="project" value="InterPro"/>
</dbReference>
<dbReference type="eggNOG" id="COG5018">
    <property type="taxonomic scope" value="Bacteria"/>
</dbReference>
<evidence type="ECO:0000313" key="3">
    <source>
        <dbReference type="Proteomes" id="UP000006094"/>
    </source>
</evidence>
<accession>K0B0T0</accession>
<dbReference type="InterPro" id="IPR013520">
    <property type="entry name" value="Ribonucl_H"/>
</dbReference>
<dbReference type="CDD" id="cd06133">
    <property type="entry name" value="ERI-1_3'hExo_like"/>
    <property type="match status" value="1"/>
</dbReference>
<dbReference type="PATRIC" id="fig|1128398.3.peg.2193"/>
<evidence type="ECO:0000259" key="1">
    <source>
        <dbReference type="SMART" id="SM00479"/>
    </source>
</evidence>
<feature type="domain" description="Exonuclease" evidence="1">
    <location>
        <begin position="5"/>
        <end position="195"/>
    </location>
</feature>
<sequence length="265" mass="30761">MNNLNYIIFDLEFNQGYKYRRKSKHNKRDLVNPSCPFEIIQIGAVKLDDNLELISTLDRLVKPEIYTNIHHFISEMTGITIDMLEYAKSFKDIYKEFVDFIGTDSVLCPWGAGDIRELIRNINFHGLDISLIPSLYIDVQKHASKHLNTPKGNCIGLENAAKAFDIPIKNEFHDAFNDAFYTAEIFKKIYSKDISPSVYNMSENSSKNVRPLRIKSQKTKLDFDSLVKQFEKMYNKKMTKREKSIIKLAYTMGRTGQFQVDDSEE</sequence>
<evidence type="ECO:0000313" key="2">
    <source>
        <dbReference type="EMBL" id="AFS79129.1"/>
    </source>
</evidence>
<dbReference type="InterPro" id="IPR047201">
    <property type="entry name" value="ERI-1_3'hExo-like"/>
</dbReference>
<dbReference type="Proteomes" id="UP000006094">
    <property type="component" value="Chromosome"/>
</dbReference>
<dbReference type="GO" id="GO:0003676">
    <property type="term" value="F:nucleic acid binding"/>
    <property type="evidence" value="ECO:0007669"/>
    <property type="project" value="InterPro"/>
</dbReference>
<dbReference type="SMART" id="SM00479">
    <property type="entry name" value="EXOIII"/>
    <property type="match status" value="1"/>
</dbReference>
<dbReference type="SUPFAM" id="SSF53098">
    <property type="entry name" value="Ribonuclease H-like"/>
    <property type="match status" value="1"/>
</dbReference>
<dbReference type="InterPro" id="IPR012337">
    <property type="entry name" value="RNaseH-like_sf"/>
</dbReference>
<dbReference type="EMBL" id="CP003326">
    <property type="protein sequence ID" value="AFS79129.1"/>
    <property type="molecule type" value="Genomic_DNA"/>
</dbReference>
<proteinExistence type="predicted"/>